<dbReference type="Proteomes" id="UP000594260">
    <property type="component" value="Unplaced"/>
</dbReference>
<feature type="compositionally biased region" description="Polar residues" evidence="1">
    <location>
        <begin position="373"/>
        <end position="397"/>
    </location>
</feature>
<keyword evidence="3" id="KW-1185">Reference proteome</keyword>
<dbReference type="GeneID" id="111251387"/>
<dbReference type="EnsemblMetazoa" id="XM_022807919">
    <property type="protein sequence ID" value="XP_022663654"/>
    <property type="gene ID" value="LOC111251387"/>
</dbReference>
<evidence type="ECO:0000256" key="1">
    <source>
        <dbReference type="SAM" id="MobiDB-lite"/>
    </source>
</evidence>
<evidence type="ECO:0000313" key="2">
    <source>
        <dbReference type="EnsemblMetazoa" id="XP_022663648"/>
    </source>
</evidence>
<dbReference type="RefSeq" id="XP_022663650.1">
    <property type="nucleotide sequence ID" value="XM_022807915.1"/>
</dbReference>
<dbReference type="RefSeq" id="XP_022663649.1">
    <property type="nucleotide sequence ID" value="XM_022807914.1"/>
</dbReference>
<dbReference type="RefSeq" id="XP_022663653.1">
    <property type="nucleotide sequence ID" value="XM_022807918.1"/>
</dbReference>
<protein>
    <submittedName>
        <fullName evidence="2">Uncharacterized protein</fullName>
    </submittedName>
</protein>
<dbReference type="RefSeq" id="XP_022663654.1">
    <property type="nucleotide sequence ID" value="XM_022807919.1"/>
</dbReference>
<dbReference type="RefSeq" id="XP_022663652.1">
    <property type="nucleotide sequence ID" value="XM_022807917.1"/>
</dbReference>
<dbReference type="EnsemblMetazoa" id="XM_022807918">
    <property type="protein sequence ID" value="XP_022663653"/>
    <property type="gene ID" value="LOC111251387"/>
</dbReference>
<dbReference type="RefSeq" id="XP_022663647.1">
    <property type="nucleotide sequence ID" value="XM_022807912.1"/>
</dbReference>
<dbReference type="AlphaFoldDB" id="A0A7M7KB92"/>
<organism evidence="2 3">
    <name type="scientific">Varroa destructor</name>
    <name type="common">Honeybee mite</name>
    <dbReference type="NCBI Taxonomy" id="109461"/>
    <lineage>
        <taxon>Eukaryota</taxon>
        <taxon>Metazoa</taxon>
        <taxon>Ecdysozoa</taxon>
        <taxon>Arthropoda</taxon>
        <taxon>Chelicerata</taxon>
        <taxon>Arachnida</taxon>
        <taxon>Acari</taxon>
        <taxon>Parasitiformes</taxon>
        <taxon>Mesostigmata</taxon>
        <taxon>Gamasina</taxon>
        <taxon>Dermanyssoidea</taxon>
        <taxon>Varroidae</taxon>
        <taxon>Varroa</taxon>
    </lineage>
</organism>
<dbReference type="PANTHER" id="PTHR21446:SF12">
    <property type="entry name" value="POTASSIUM CHANNEL TETRAMERIZATION DOMAIN CONTAINING 1"/>
    <property type="match status" value="1"/>
</dbReference>
<dbReference type="PANTHER" id="PTHR21446">
    <property type="entry name" value="DUF3504 DOMAIN-CONTAINING PROTEIN"/>
    <property type="match status" value="1"/>
</dbReference>
<dbReference type="InParanoid" id="A0A7M7KB92"/>
<dbReference type="EnsemblMetazoa" id="XM_022807914">
    <property type="protein sequence ID" value="XP_022663649"/>
    <property type="gene ID" value="LOC111251387"/>
</dbReference>
<dbReference type="InterPro" id="IPR052787">
    <property type="entry name" value="MAVS"/>
</dbReference>
<accession>A0A7M7KB92</accession>
<dbReference type="EnsemblMetazoa" id="XM_022807912">
    <property type="protein sequence ID" value="XP_022663647"/>
    <property type="gene ID" value="LOC111251387"/>
</dbReference>
<dbReference type="EnsemblMetazoa" id="XM_022807913">
    <property type="protein sequence ID" value="XP_022663648"/>
    <property type="gene ID" value="LOC111251387"/>
</dbReference>
<reference evidence="2" key="1">
    <citation type="submission" date="2021-01" db="UniProtKB">
        <authorList>
            <consortium name="EnsemblMetazoa"/>
        </authorList>
    </citation>
    <scope>IDENTIFICATION</scope>
</reference>
<feature type="region of interest" description="Disordered" evidence="1">
    <location>
        <begin position="365"/>
        <end position="397"/>
    </location>
</feature>
<proteinExistence type="predicted"/>
<name>A0A7M7KB92_VARDE</name>
<dbReference type="EnsemblMetazoa" id="XM_022807915">
    <property type="protein sequence ID" value="XP_022663650"/>
    <property type="gene ID" value="LOC111251387"/>
</dbReference>
<dbReference type="KEGG" id="vde:111251387"/>
<feature type="region of interest" description="Disordered" evidence="1">
    <location>
        <begin position="247"/>
        <end position="284"/>
    </location>
</feature>
<evidence type="ECO:0000313" key="3">
    <source>
        <dbReference type="Proteomes" id="UP000594260"/>
    </source>
</evidence>
<dbReference type="EnsemblMetazoa" id="XM_022807917">
    <property type="protein sequence ID" value="XP_022663652"/>
    <property type="gene ID" value="LOC111251387"/>
</dbReference>
<sequence>MHRGGMSRRDGDHSIVSDEDLEKIAAYFWNAINTPRGLIQKVWFDLMLHLGADGIENQHSMRKESFILLKSQTDGRRRLQWKWNGMIRGCPIFDDPPNPLCPVKTFQLYMCKLNLQCPHIFQRPHENVVKTSRFWYHMFPLNSTMLALMMYDISKEARLSRVYPNFCTQILPAKDKFYRIFRESWTKLERYLVAPYERESDGRPIAPFKLCQQCLVPVKSNKNDKNNGAKGILCSVACYEAFMRAKELRQQQPPPPPPPQLGMGPGGPMGVFGSPGSSNARGMPSILRNNRAILPTAPPPVLGKNLPPEVYKFIQQVARIQACGYPRMDGTPLLFKEDYSPVQADIPKDLYDLTVAVLNSGGGAGAGGGPSIPGTNMSQVGRSPITPNSTLPSILRR</sequence>
<dbReference type="RefSeq" id="XP_022663648.1">
    <property type="nucleotide sequence ID" value="XM_022807913.1"/>
</dbReference>